<dbReference type="AlphaFoldDB" id="A0A5B8Y184"/>
<dbReference type="Proteomes" id="UP000321595">
    <property type="component" value="Chromosome"/>
</dbReference>
<reference evidence="1 2" key="1">
    <citation type="submission" date="2019-08" db="EMBL/GenBank/DDBJ databases">
        <authorList>
            <person name="Liang Q."/>
        </authorList>
    </citation>
    <scope>NUCLEOTIDE SEQUENCE [LARGE SCALE GENOMIC DNA]</scope>
    <source>
        <strain evidence="1 2">V1718</strain>
    </source>
</reference>
<accession>A0A5B8Y184</accession>
<evidence type="ECO:0000313" key="1">
    <source>
        <dbReference type="EMBL" id="QED29429.1"/>
    </source>
</evidence>
<gene>
    <name evidence="1" type="ORF">FRD01_19755</name>
</gene>
<name>A0A5B8Y184_9DELT</name>
<organism evidence="1 2">
    <name type="scientific">Microvenator marinus</name>
    <dbReference type="NCBI Taxonomy" id="2600177"/>
    <lineage>
        <taxon>Bacteria</taxon>
        <taxon>Deltaproteobacteria</taxon>
        <taxon>Bradymonadales</taxon>
        <taxon>Microvenatoraceae</taxon>
        <taxon>Microvenator</taxon>
    </lineage>
</organism>
<keyword evidence="2" id="KW-1185">Reference proteome</keyword>
<dbReference type="EMBL" id="CP042467">
    <property type="protein sequence ID" value="QED29429.1"/>
    <property type="molecule type" value="Genomic_DNA"/>
</dbReference>
<dbReference type="RefSeq" id="WP_146962662.1">
    <property type="nucleotide sequence ID" value="NZ_CP042467.1"/>
</dbReference>
<proteinExistence type="predicted"/>
<protein>
    <submittedName>
        <fullName evidence="1">Uncharacterized protein</fullName>
    </submittedName>
</protein>
<evidence type="ECO:0000313" key="2">
    <source>
        <dbReference type="Proteomes" id="UP000321595"/>
    </source>
</evidence>
<dbReference type="KEGG" id="bbae:FRD01_19755"/>
<sequence>MPLTHYFLGELKFDEQTINPWIGVEWVQRIRKGVGYAALSTPITPSTEYILPSFASAGIRGLVLNSASWKPAEVERTTDVLRGAGVELIGLDEDMGHGFYYTLEAKRPGGIELGHRVPRRSGESYFPATFFDSSRKMGASAVLVVRGVDVDWEYAAQMGLSTRALSVSDVF</sequence>